<dbReference type="InterPro" id="IPR001041">
    <property type="entry name" value="2Fe-2S_ferredoxin-type"/>
</dbReference>
<dbReference type="SUPFAM" id="SSF52343">
    <property type="entry name" value="Ferredoxin reductase-like, C-terminal NADP-linked domain"/>
    <property type="match status" value="1"/>
</dbReference>
<dbReference type="InterPro" id="IPR036010">
    <property type="entry name" value="2Fe-2S_ferredoxin-like_sf"/>
</dbReference>
<evidence type="ECO:0000313" key="5">
    <source>
        <dbReference type="EMBL" id="VVE04620.1"/>
    </source>
</evidence>
<dbReference type="Proteomes" id="UP000384354">
    <property type="component" value="Unassembled WGS sequence"/>
</dbReference>
<evidence type="ECO:0000313" key="6">
    <source>
        <dbReference type="Proteomes" id="UP000384354"/>
    </source>
</evidence>
<dbReference type="Gene3D" id="3.10.20.30">
    <property type="match status" value="1"/>
</dbReference>
<evidence type="ECO:0000256" key="1">
    <source>
        <dbReference type="ARBA" id="ARBA00001974"/>
    </source>
</evidence>
<dbReference type="PANTHER" id="PTHR47354">
    <property type="entry name" value="NADH OXIDOREDUCTASE HCR"/>
    <property type="match status" value="1"/>
</dbReference>
<dbReference type="PROSITE" id="PS00197">
    <property type="entry name" value="2FE2S_FER_1"/>
    <property type="match status" value="1"/>
</dbReference>
<dbReference type="GO" id="GO:0016491">
    <property type="term" value="F:oxidoreductase activity"/>
    <property type="evidence" value="ECO:0007669"/>
    <property type="project" value="InterPro"/>
</dbReference>
<keyword evidence="2" id="KW-0411">Iron-sulfur</keyword>
<dbReference type="InterPro" id="IPR039261">
    <property type="entry name" value="FNR_nucleotide-bd"/>
</dbReference>
<dbReference type="InterPro" id="IPR050415">
    <property type="entry name" value="MRET"/>
</dbReference>
<feature type="domain" description="FAD-binding FR-type" evidence="4">
    <location>
        <begin position="102"/>
        <end position="203"/>
    </location>
</feature>
<dbReference type="PROSITE" id="PS51085">
    <property type="entry name" value="2FE2S_FER_2"/>
    <property type="match status" value="1"/>
</dbReference>
<feature type="domain" description="2Fe-2S ferredoxin-type" evidence="3">
    <location>
        <begin position="4"/>
        <end position="95"/>
    </location>
</feature>
<dbReference type="InterPro" id="IPR017938">
    <property type="entry name" value="Riboflavin_synthase-like_b-brl"/>
</dbReference>
<keyword evidence="2" id="KW-0479">Metal-binding</keyword>
<dbReference type="AlphaFoldDB" id="A0A5E4V1G6"/>
<sequence length="344" mass="36371">MTTCEVTVLNTGAKFSVNQADIILDGALAQGISLPHQCRGASCGTCKVKVAHGAVDHGWSLGLAISDDEKARGYCLLCQARALTPTLQIELPEGADVDAQTTTVFSSEVLSTVNLTPRIKRVVLAAPADVGFTYPAGAYVELVIPGVTPNRMYSLAAADEKTGVMELFVSRHPSGQASGFIHDELKVGDRIQVRGPFGTCRLPPGDGPVVGFAGGTGLAPVLAIFEDALAHGFSDAMLLMLSVREVQEVFALDRLATLTRRYQNFQYQIVVTEEVSRYTAEPMLAPLWIQQTFSSMALYRAVISGSPGFVQACVQACTALGLAADRISTDSFASSGPAPGMCVP</sequence>
<dbReference type="InterPro" id="IPR001433">
    <property type="entry name" value="OxRdtase_FAD/NAD-bd"/>
</dbReference>
<dbReference type="InterPro" id="IPR017927">
    <property type="entry name" value="FAD-bd_FR_type"/>
</dbReference>
<evidence type="ECO:0000256" key="2">
    <source>
        <dbReference type="ARBA" id="ARBA00022714"/>
    </source>
</evidence>
<dbReference type="GO" id="GO:0051537">
    <property type="term" value="F:2 iron, 2 sulfur cluster binding"/>
    <property type="evidence" value="ECO:0007669"/>
    <property type="project" value="UniProtKB-KW"/>
</dbReference>
<reference evidence="5 6" key="1">
    <citation type="submission" date="2019-08" db="EMBL/GenBank/DDBJ databases">
        <authorList>
            <person name="Peeters C."/>
        </authorList>
    </citation>
    <scope>NUCLEOTIDE SEQUENCE [LARGE SCALE GENOMIC DNA]</scope>
    <source>
        <strain evidence="5 6">LMG 31106</strain>
    </source>
</reference>
<dbReference type="InterPro" id="IPR008333">
    <property type="entry name" value="Cbr1-like_FAD-bd_dom"/>
</dbReference>
<evidence type="ECO:0000259" key="3">
    <source>
        <dbReference type="PROSITE" id="PS51085"/>
    </source>
</evidence>
<dbReference type="Gene3D" id="3.40.50.80">
    <property type="entry name" value="Nucleotide-binding domain of ferredoxin-NADP reductase (FNR) module"/>
    <property type="match status" value="1"/>
</dbReference>
<keyword evidence="2" id="KW-0408">Iron</keyword>
<organism evidence="5 6">
    <name type="scientific">Pandoraea cepalis</name>
    <dbReference type="NCBI Taxonomy" id="2508294"/>
    <lineage>
        <taxon>Bacteria</taxon>
        <taxon>Pseudomonadati</taxon>
        <taxon>Pseudomonadota</taxon>
        <taxon>Betaproteobacteria</taxon>
        <taxon>Burkholderiales</taxon>
        <taxon>Burkholderiaceae</taxon>
        <taxon>Pandoraea</taxon>
    </lineage>
</organism>
<dbReference type="SUPFAM" id="SSF63380">
    <property type="entry name" value="Riboflavin synthase domain-like"/>
    <property type="match status" value="1"/>
</dbReference>
<proteinExistence type="predicted"/>
<evidence type="ECO:0000259" key="4">
    <source>
        <dbReference type="PROSITE" id="PS51384"/>
    </source>
</evidence>
<dbReference type="PANTHER" id="PTHR47354:SF5">
    <property type="entry name" value="PROTEIN RFBI"/>
    <property type="match status" value="1"/>
</dbReference>
<dbReference type="Pfam" id="PF00175">
    <property type="entry name" value="NAD_binding_1"/>
    <property type="match status" value="1"/>
</dbReference>
<dbReference type="EMBL" id="CABPSL010000007">
    <property type="protein sequence ID" value="VVE04620.1"/>
    <property type="molecule type" value="Genomic_DNA"/>
</dbReference>
<name>A0A5E4V1G6_9BURK</name>
<keyword evidence="2" id="KW-0001">2Fe-2S</keyword>
<dbReference type="Gene3D" id="2.40.30.10">
    <property type="entry name" value="Translation factors"/>
    <property type="match status" value="1"/>
</dbReference>
<dbReference type="PRINTS" id="PR00410">
    <property type="entry name" value="PHEHYDRXLASE"/>
</dbReference>
<dbReference type="OrthoDB" id="370747at2"/>
<dbReference type="InterPro" id="IPR012675">
    <property type="entry name" value="Beta-grasp_dom_sf"/>
</dbReference>
<gene>
    <name evidence="5" type="ORF">PCE31106_02303</name>
</gene>
<dbReference type="Pfam" id="PF00970">
    <property type="entry name" value="FAD_binding_6"/>
    <property type="match status" value="1"/>
</dbReference>
<dbReference type="RefSeq" id="WP_150563326.1">
    <property type="nucleotide sequence ID" value="NZ_CABPSL010000007.1"/>
</dbReference>
<dbReference type="PROSITE" id="PS51384">
    <property type="entry name" value="FAD_FR"/>
    <property type="match status" value="1"/>
</dbReference>
<dbReference type="SUPFAM" id="SSF54292">
    <property type="entry name" value="2Fe-2S ferredoxin-like"/>
    <property type="match status" value="1"/>
</dbReference>
<protein>
    <submittedName>
        <fullName evidence="5">2Fe-2S iron-sulfur cluster binding domain protein</fullName>
    </submittedName>
</protein>
<comment type="cofactor">
    <cofactor evidence="1">
        <name>FAD</name>
        <dbReference type="ChEBI" id="CHEBI:57692"/>
    </cofactor>
</comment>
<dbReference type="Pfam" id="PF00111">
    <property type="entry name" value="Fer2"/>
    <property type="match status" value="1"/>
</dbReference>
<accession>A0A5E4V1G6</accession>
<dbReference type="CDD" id="cd00207">
    <property type="entry name" value="fer2"/>
    <property type="match status" value="1"/>
</dbReference>
<dbReference type="InterPro" id="IPR006058">
    <property type="entry name" value="2Fe2S_fd_BS"/>
</dbReference>